<gene>
    <name evidence="3" type="ORF">SAMN04489737_0071</name>
</gene>
<feature type="compositionally biased region" description="Polar residues" evidence="1">
    <location>
        <begin position="317"/>
        <end position="326"/>
    </location>
</feature>
<dbReference type="Proteomes" id="UP000214355">
    <property type="component" value="Chromosome I"/>
</dbReference>
<dbReference type="OrthoDB" id="3267463at2"/>
<feature type="transmembrane region" description="Helical" evidence="2">
    <location>
        <begin position="7"/>
        <end position="26"/>
    </location>
</feature>
<evidence type="ECO:0000256" key="1">
    <source>
        <dbReference type="SAM" id="MobiDB-lite"/>
    </source>
</evidence>
<feature type="region of interest" description="Disordered" evidence="1">
    <location>
        <begin position="295"/>
        <end position="347"/>
    </location>
</feature>
<sequence length="347" mass="37712">MKRILGMIALIAGVAMIVGTFVVSMAQQKEVNVKLSTADDSAVFVKTAPGVLTLVNDKVKVNLDAPGQEIQWGLGSSADVDAFAGQAASLTVTGLSSWKALAVETDAGSDEGAQIVKEAVDAEKFTLTGSDMWTKDGQAKDHIKIMLDARQIDGKTLIATTSAGKAPRITLEWVRARDIGNPAFFYVVGALIALIGSFLLLNWYQEELARRQRIKKPSVKLRSRAHVDRMPSVMASFDGNLADPETERDIQRLHTGSALGASILPGTSHSELFRSRELDPKDRILLTAQAAEDLQALTPETKMEDNVTEEPAEVESLQDSPNGQNSKDWRSLWNFSWGPQGKEEHDA</sequence>
<name>A0A1H2L959_9ACTO</name>
<evidence type="ECO:0000313" key="4">
    <source>
        <dbReference type="Proteomes" id="UP000214355"/>
    </source>
</evidence>
<dbReference type="GeneID" id="65343832"/>
<evidence type="ECO:0000313" key="3">
    <source>
        <dbReference type="EMBL" id="SDU77570.1"/>
    </source>
</evidence>
<dbReference type="STRING" id="131112.SAMN04489737_0071"/>
<dbReference type="EMBL" id="LT629804">
    <property type="protein sequence ID" value="SDU77570.1"/>
    <property type="molecule type" value="Genomic_DNA"/>
</dbReference>
<organism evidence="3 4">
    <name type="scientific">Arcanobacterium phocae</name>
    <dbReference type="NCBI Taxonomy" id="131112"/>
    <lineage>
        <taxon>Bacteria</taxon>
        <taxon>Bacillati</taxon>
        <taxon>Actinomycetota</taxon>
        <taxon>Actinomycetes</taxon>
        <taxon>Actinomycetales</taxon>
        <taxon>Actinomycetaceae</taxon>
        <taxon>Arcanobacterium</taxon>
    </lineage>
</organism>
<dbReference type="RefSeq" id="WP_091278556.1">
    <property type="nucleotide sequence ID" value="NZ_JABAPH010000015.1"/>
</dbReference>
<protein>
    <submittedName>
        <fullName evidence="3">Uncharacterized protein</fullName>
    </submittedName>
</protein>
<dbReference type="AlphaFoldDB" id="A0A1H2L959"/>
<reference evidence="4" key="1">
    <citation type="submission" date="2016-10" db="EMBL/GenBank/DDBJ databases">
        <authorList>
            <person name="Varghese N."/>
            <person name="Submissions S."/>
        </authorList>
    </citation>
    <scope>NUCLEOTIDE SEQUENCE [LARGE SCALE GENOMIC DNA]</scope>
    <source>
        <strain evidence="4">DSM 10002</strain>
    </source>
</reference>
<evidence type="ECO:0000256" key="2">
    <source>
        <dbReference type="SAM" id="Phobius"/>
    </source>
</evidence>
<keyword evidence="2" id="KW-1133">Transmembrane helix</keyword>
<keyword evidence="2" id="KW-0812">Transmembrane</keyword>
<feature type="transmembrane region" description="Helical" evidence="2">
    <location>
        <begin position="183"/>
        <end position="204"/>
    </location>
</feature>
<proteinExistence type="predicted"/>
<accession>A0A1H2L959</accession>
<keyword evidence="2" id="KW-0472">Membrane</keyword>
<keyword evidence="4" id="KW-1185">Reference proteome</keyword>